<keyword evidence="3" id="KW-1185">Reference proteome</keyword>
<evidence type="ECO:0000256" key="1">
    <source>
        <dbReference type="SAM" id="Phobius"/>
    </source>
</evidence>
<protein>
    <submittedName>
        <fullName evidence="2">Uncharacterized protein</fullName>
    </submittedName>
</protein>
<keyword evidence="1" id="KW-1133">Transmembrane helix</keyword>
<feature type="transmembrane region" description="Helical" evidence="1">
    <location>
        <begin position="60"/>
        <end position="77"/>
    </location>
</feature>
<feature type="transmembrane region" description="Helical" evidence="1">
    <location>
        <begin position="27"/>
        <end position="48"/>
    </location>
</feature>
<keyword evidence="1" id="KW-0812">Transmembrane</keyword>
<name>A0AAE3QW81_9BACT</name>
<comment type="caution">
    <text evidence="2">The sequence shown here is derived from an EMBL/GenBank/DDBJ whole genome shotgun (WGS) entry which is preliminary data.</text>
</comment>
<evidence type="ECO:0000313" key="2">
    <source>
        <dbReference type="EMBL" id="MDJ1499199.1"/>
    </source>
</evidence>
<keyword evidence="1" id="KW-0472">Membrane</keyword>
<dbReference type="EMBL" id="JASJOU010000001">
    <property type="protein sequence ID" value="MDJ1499199.1"/>
    <property type="molecule type" value="Genomic_DNA"/>
</dbReference>
<dbReference type="Proteomes" id="UP001232063">
    <property type="component" value="Unassembled WGS sequence"/>
</dbReference>
<gene>
    <name evidence="2" type="ORF">QNI22_01010</name>
</gene>
<evidence type="ECO:0000313" key="3">
    <source>
        <dbReference type="Proteomes" id="UP001232063"/>
    </source>
</evidence>
<sequence length="128" mass="14642">MMKHYQYMYYRLVIWLQYVNSVPATSATMLLIICNGFNLVALIAVIKYGLGVPLYLSSKLVPVAVGVILCMFNFFSLEDKLEEIHESYKEEPEETQAKSELYLIVYMVVSVLLLTVAICVQQIILHRG</sequence>
<dbReference type="RefSeq" id="WP_314508738.1">
    <property type="nucleotide sequence ID" value="NZ_JASJOU010000001.1"/>
</dbReference>
<reference evidence="2" key="1">
    <citation type="submission" date="2023-05" db="EMBL/GenBank/DDBJ databases">
        <authorList>
            <person name="Zhang X."/>
        </authorList>
    </citation>
    <scope>NUCLEOTIDE SEQUENCE</scope>
    <source>
        <strain evidence="2">BD1B2-1</strain>
    </source>
</reference>
<organism evidence="2 3">
    <name type="scientific">Xanthocytophaga agilis</name>
    <dbReference type="NCBI Taxonomy" id="3048010"/>
    <lineage>
        <taxon>Bacteria</taxon>
        <taxon>Pseudomonadati</taxon>
        <taxon>Bacteroidota</taxon>
        <taxon>Cytophagia</taxon>
        <taxon>Cytophagales</taxon>
        <taxon>Rhodocytophagaceae</taxon>
        <taxon>Xanthocytophaga</taxon>
    </lineage>
</organism>
<feature type="transmembrane region" description="Helical" evidence="1">
    <location>
        <begin position="101"/>
        <end position="125"/>
    </location>
</feature>
<dbReference type="AlphaFoldDB" id="A0AAE3QW81"/>
<proteinExistence type="predicted"/>
<accession>A0AAE3QW81</accession>